<reference evidence="1" key="1">
    <citation type="submission" date="2020-03" db="EMBL/GenBank/DDBJ databases">
        <title>The deep terrestrial virosphere.</title>
        <authorList>
            <person name="Holmfeldt K."/>
            <person name="Nilsson E."/>
            <person name="Simone D."/>
            <person name="Lopez-Fernandez M."/>
            <person name="Wu X."/>
            <person name="de Brujin I."/>
            <person name="Lundin D."/>
            <person name="Andersson A."/>
            <person name="Bertilsson S."/>
            <person name="Dopson M."/>
        </authorList>
    </citation>
    <scope>NUCLEOTIDE SEQUENCE</scope>
    <source>
        <strain evidence="2">MM415A00629</strain>
        <strain evidence="1">MM415B00433</strain>
    </source>
</reference>
<proteinExistence type="predicted"/>
<name>A0A6M3J5H2_9ZZZZ</name>
<organism evidence="1">
    <name type="scientific">viral metagenome</name>
    <dbReference type="NCBI Taxonomy" id="1070528"/>
    <lineage>
        <taxon>unclassified sequences</taxon>
        <taxon>metagenomes</taxon>
        <taxon>organismal metagenomes</taxon>
    </lineage>
</organism>
<gene>
    <name evidence="2" type="ORF">MM415A00629_0008</name>
    <name evidence="1" type="ORF">MM415B00433_0024</name>
</gene>
<protein>
    <submittedName>
        <fullName evidence="1">Uncharacterized protein</fullName>
    </submittedName>
</protein>
<dbReference type="AlphaFoldDB" id="A0A6M3J5H2"/>
<dbReference type="EMBL" id="MT142439">
    <property type="protein sequence ID" value="QJA80869.1"/>
    <property type="molecule type" value="Genomic_DNA"/>
</dbReference>
<evidence type="ECO:0000313" key="2">
    <source>
        <dbReference type="EMBL" id="QJA80869.1"/>
    </source>
</evidence>
<evidence type="ECO:0000313" key="1">
    <source>
        <dbReference type="EMBL" id="QJA65116.1"/>
    </source>
</evidence>
<dbReference type="EMBL" id="MT141532">
    <property type="protein sequence ID" value="QJA65116.1"/>
    <property type="molecule type" value="Genomic_DNA"/>
</dbReference>
<accession>A0A6M3J5H2</accession>
<sequence length="221" mass="24495">MNRYRNRVNGIQMGAERRFSQFGGRQYGSSFNNAGGFTPLDPNDRTLTIQVQNTNTSTAQTARVFGSTFDLTDATLNAAVLITVAESSHLRVKTELLASPFRIVGMRYLVTTVGQLSNAFSIINTRSTGGSDTRVIQPNNWRSAQNQVTTQVDMLDFTLLVDKNTYISFTVNASETVTLVVSISEKVDIEEVLKQRNVLKETNVPPPTGLPQLDMYSGQRY</sequence>